<dbReference type="SUPFAM" id="SSF46911">
    <property type="entry name" value="Ribosomal protein S18"/>
    <property type="match status" value="1"/>
</dbReference>
<dbReference type="Proteomes" id="UP000000591">
    <property type="component" value="Chromosome IV"/>
</dbReference>
<dbReference type="eggNOG" id="KOG3162">
    <property type="taxonomic scope" value="Eukaryota"/>
</dbReference>
<dbReference type="GO" id="GO:0003735">
    <property type="term" value="F:structural constituent of ribosome"/>
    <property type="evidence" value="ECO:0000318"/>
    <property type="project" value="GO_Central"/>
</dbReference>
<dbReference type="PRINTS" id="PR00974">
    <property type="entry name" value="RIBOSOMALS18"/>
</dbReference>
<dbReference type="PANTHER" id="PTHR13479:SF40">
    <property type="entry name" value="SMALL RIBOSOMAL SUBUNIT PROTEIN BS18M"/>
    <property type="match status" value="1"/>
</dbReference>
<evidence type="ECO:0000256" key="3">
    <source>
        <dbReference type="ARBA" id="ARBA00023274"/>
    </source>
</evidence>
<evidence type="ECO:0000313" key="6">
    <source>
        <dbReference type="Proteomes" id="UP000000591"/>
    </source>
</evidence>
<keyword evidence="2" id="KW-0689">Ribosomal protein</keyword>
<proteinExistence type="inferred from homology"/>
<dbReference type="OMA" id="IANTRYH"/>
<dbReference type="KEGG" id="ago:AGOS_ADL117W"/>
<dbReference type="PANTHER" id="PTHR13479">
    <property type="entry name" value="30S RIBOSOMAL PROTEIN S18"/>
    <property type="match status" value="1"/>
</dbReference>
<dbReference type="InterPro" id="IPR036870">
    <property type="entry name" value="Ribosomal_bS18_sf"/>
</dbReference>
<keyword evidence="3" id="KW-0687">Ribonucleoprotein</keyword>
<comment type="similarity">
    <text evidence="1">Belongs to the bacterial ribosomal protein bS18 family.</text>
</comment>
<dbReference type="RefSeq" id="NP_983979.1">
    <property type="nucleotide sequence ID" value="NM_209332.1"/>
</dbReference>
<dbReference type="HOGENOM" id="CLU_082177_2_0_1"/>
<keyword evidence="6" id="KW-1185">Reference proteome</keyword>
<dbReference type="GO" id="GO:0070181">
    <property type="term" value="F:small ribosomal subunit rRNA binding"/>
    <property type="evidence" value="ECO:0000318"/>
    <property type="project" value="GO_Central"/>
</dbReference>
<dbReference type="InParanoid" id="Q75AN9"/>
<protein>
    <recommendedName>
        <fullName evidence="4">Small ribosomal subunit protein bS18m</fullName>
    </recommendedName>
</protein>
<dbReference type="FunFam" id="4.10.640.10:FF:000028">
    <property type="entry name" value="ADL117Wp"/>
    <property type="match status" value="1"/>
</dbReference>
<dbReference type="Gene3D" id="4.10.640.10">
    <property type="entry name" value="Ribosomal protein S18"/>
    <property type="match status" value="1"/>
</dbReference>
<dbReference type="AlphaFoldDB" id="Q75AN9"/>
<sequence>MQTGCCGCILKKEAMLSSVRSGLLLSSSRAFSKCSRTLVAQQDLGLLGSAPKNDQVKKVPPEMMKKFATGSLYDPFDFSMARLHLEKKHRKNARKVDIFEELNLDPLDLYTSPAILSRFVGNTGKILHRDVTGLSVRSQKRMSRAVRRCQAIGLMSKTHKDVSLLSHSVMSER</sequence>
<dbReference type="Pfam" id="PF01084">
    <property type="entry name" value="Ribosomal_S18"/>
    <property type="match status" value="1"/>
</dbReference>
<dbReference type="InterPro" id="IPR001648">
    <property type="entry name" value="Ribosomal_bS18"/>
</dbReference>
<evidence type="ECO:0000256" key="4">
    <source>
        <dbReference type="ARBA" id="ARBA00035264"/>
    </source>
</evidence>
<dbReference type="FunCoup" id="Q75AN9">
    <property type="interactions" value="196"/>
</dbReference>
<dbReference type="EMBL" id="AE016817">
    <property type="protein sequence ID" value="AAS51803.1"/>
    <property type="molecule type" value="Genomic_DNA"/>
</dbReference>
<organism evidence="5 6">
    <name type="scientific">Eremothecium gossypii (strain ATCC 10895 / CBS 109.51 / FGSC 9923 / NRRL Y-1056)</name>
    <name type="common">Yeast</name>
    <name type="synonym">Ashbya gossypii</name>
    <dbReference type="NCBI Taxonomy" id="284811"/>
    <lineage>
        <taxon>Eukaryota</taxon>
        <taxon>Fungi</taxon>
        <taxon>Dikarya</taxon>
        <taxon>Ascomycota</taxon>
        <taxon>Saccharomycotina</taxon>
        <taxon>Saccharomycetes</taxon>
        <taxon>Saccharomycetales</taxon>
        <taxon>Saccharomycetaceae</taxon>
        <taxon>Eremothecium</taxon>
    </lineage>
</organism>
<dbReference type="OrthoDB" id="21463at2759"/>
<gene>
    <name evidence="5" type="ORF">AGOS_ADL117W</name>
</gene>
<evidence type="ECO:0000313" key="5">
    <source>
        <dbReference type="EMBL" id="AAS51803.1"/>
    </source>
</evidence>
<dbReference type="GO" id="GO:0005763">
    <property type="term" value="C:mitochondrial small ribosomal subunit"/>
    <property type="evidence" value="ECO:0000318"/>
    <property type="project" value="GO_Central"/>
</dbReference>
<reference evidence="6" key="2">
    <citation type="journal article" date="2013" name="G3 (Bethesda)">
        <title>Genomes of Ashbya fungi isolated from insects reveal four mating-type loci, numerous translocations, lack of transposons, and distinct gene duplications.</title>
        <authorList>
            <person name="Dietrich F.S."/>
            <person name="Voegeli S."/>
            <person name="Kuo S."/>
            <person name="Philippsen P."/>
        </authorList>
    </citation>
    <scope>GENOME REANNOTATION</scope>
    <source>
        <strain evidence="6">ATCC 10895 / CBS 109.51 / FGSC 9923 / NRRL Y-1056</strain>
    </source>
</reference>
<dbReference type="STRING" id="284811.Q75AN9"/>
<evidence type="ECO:0000256" key="2">
    <source>
        <dbReference type="ARBA" id="ARBA00022980"/>
    </source>
</evidence>
<dbReference type="GeneID" id="4620122"/>
<evidence type="ECO:0000256" key="1">
    <source>
        <dbReference type="ARBA" id="ARBA00005589"/>
    </source>
</evidence>
<name>Q75AN9_EREGS</name>
<dbReference type="GO" id="GO:0006412">
    <property type="term" value="P:translation"/>
    <property type="evidence" value="ECO:0000318"/>
    <property type="project" value="GO_Central"/>
</dbReference>
<reference evidence="5 6" key="1">
    <citation type="journal article" date="2004" name="Science">
        <title>The Ashbya gossypii genome as a tool for mapping the ancient Saccharomyces cerevisiae genome.</title>
        <authorList>
            <person name="Dietrich F.S."/>
            <person name="Voegeli S."/>
            <person name="Brachat S."/>
            <person name="Lerch A."/>
            <person name="Gates K."/>
            <person name="Steiner S."/>
            <person name="Mohr C."/>
            <person name="Pohlmann R."/>
            <person name="Luedi P."/>
            <person name="Choi S."/>
            <person name="Wing R.A."/>
            <person name="Flavier A."/>
            <person name="Gaffney T.D."/>
            <person name="Philippsen P."/>
        </authorList>
    </citation>
    <scope>NUCLEOTIDE SEQUENCE [LARGE SCALE GENOMIC DNA]</scope>
    <source>
        <strain evidence="6">ATCC 10895 / CBS 109.51 / FGSC 9923 / NRRL Y-1056</strain>
    </source>
</reference>
<accession>Q75AN9</accession>